<dbReference type="Proteomes" id="UP000326837">
    <property type="component" value="Chromosome"/>
</dbReference>
<dbReference type="InterPro" id="IPR006119">
    <property type="entry name" value="Resolv_N"/>
</dbReference>
<sequence>MLMGSLLMGRGKKRGDTQGAVRQTAFTVREKLNALQRSARRNEAEGMGFYPPRFRNRLMANSFGPNVDTGNGLRRNHHLSLNPVVSRRGGQQQGQNRDNFLAHRAMGVLLALVLAAVLGGSSPDREDDILPRPIRKHRKAREEQGLPEDSELESLAREYLRLAAAAWPEHLASGYVPHAGSLVVGSMVAEFKERHMTGKVDVEAMNRLATVGLKIAANYPRYSDHNSQPKSIADQVREAIAFAKSRGLFIPWGLIVADFGRRATQGHRQGFENLLKIVRIKALRLEAIIIDDFDRASRNDLEAWKLAGMCKTMKIGLYGASDGFHIDDPDWDFKVRMPATMPSLIHRPQLQRLRF</sequence>
<protein>
    <recommendedName>
        <fullName evidence="2">Resolvase/invertase-type recombinase catalytic domain-containing protein</fullName>
    </recommendedName>
</protein>
<dbReference type="KEGG" id="lpav:PLANPX_4209"/>
<dbReference type="InterPro" id="IPR036162">
    <property type="entry name" value="Resolvase-like_N_sf"/>
</dbReference>
<dbReference type="Pfam" id="PF00239">
    <property type="entry name" value="Resolvase"/>
    <property type="match status" value="1"/>
</dbReference>
<proteinExistence type="predicted"/>
<feature type="region of interest" description="Disordered" evidence="1">
    <location>
        <begin position="125"/>
        <end position="150"/>
    </location>
</feature>
<feature type="domain" description="Resolvase/invertase-type recombinase catalytic" evidence="2">
    <location>
        <begin position="217"/>
        <end position="338"/>
    </location>
</feature>
<dbReference type="Gene3D" id="3.40.50.1390">
    <property type="entry name" value="Resolvase, N-terminal catalytic domain"/>
    <property type="match status" value="1"/>
</dbReference>
<dbReference type="SUPFAM" id="SSF53041">
    <property type="entry name" value="Resolvase-like"/>
    <property type="match status" value="1"/>
</dbReference>
<dbReference type="EMBL" id="AP021861">
    <property type="protein sequence ID" value="BBO34597.1"/>
    <property type="molecule type" value="Genomic_DNA"/>
</dbReference>
<organism evidence="3 4">
    <name type="scientific">Lacipirellula parvula</name>
    <dbReference type="NCBI Taxonomy" id="2650471"/>
    <lineage>
        <taxon>Bacteria</taxon>
        <taxon>Pseudomonadati</taxon>
        <taxon>Planctomycetota</taxon>
        <taxon>Planctomycetia</taxon>
        <taxon>Pirellulales</taxon>
        <taxon>Lacipirellulaceae</taxon>
        <taxon>Lacipirellula</taxon>
    </lineage>
</organism>
<dbReference type="GO" id="GO:0000150">
    <property type="term" value="F:DNA strand exchange activity"/>
    <property type="evidence" value="ECO:0007669"/>
    <property type="project" value="InterPro"/>
</dbReference>
<feature type="region of interest" description="Disordered" evidence="1">
    <location>
        <begin position="1"/>
        <end position="20"/>
    </location>
</feature>
<keyword evidence="4" id="KW-1185">Reference proteome</keyword>
<evidence type="ECO:0000259" key="2">
    <source>
        <dbReference type="Pfam" id="PF00239"/>
    </source>
</evidence>
<accession>A0A5K7XEX0</accession>
<gene>
    <name evidence="3" type="ORF">PLANPX_4209</name>
</gene>
<reference evidence="4" key="1">
    <citation type="submission" date="2019-10" db="EMBL/GenBank/DDBJ databases">
        <title>Lacipirellula parvula gen. nov., sp. nov., representing a lineage of planctomycetes widespread in freshwater anoxic habitats, and description of the family Lacipirellulaceae.</title>
        <authorList>
            <person name="Dedysh S.N."/>
            <person name="Kulichevskaya I.S."/>
            <person name="Beletsky A.V."/>
            <person name="Rakitin A.L."/>
            <person name="Mardanov A.V."/>
            <person name="Ivanova A.A."/>
            <person name="Saltykova V.X."/>
            <person name="Rijpstra W.I.C."/>
            <person name="Sinninghe Damste J.S."/>
            <person name="Ravin N.V."/>
        </authorList>
    </citation>
    <scope>NUCLEOTIDE SEQUENCE [LARGE SCALE GENOMIC DNA]</scope>
    <source>
        <strain evidence="4">PX69</strain>
    </source>
</reference>
<evidence type="ECO:0000313" key="3">
    <source>
        <dbReference type="EMBL" id="BBO34597.1"/>
    </source>
</evidence>
<dbReference type="GO" id="GO:0003677">
    <property type="term" value="F:DNA binding"/>
    <property type="evidence" value="ECO:0007669"/>
    <property type="project" value="InterPro"/>
</dbReference>
<evidence type="ECO:0000256" key="1">
    <source>
        <dbReference type="SAM" id="MobiDB-lite"/>
    </source>
</evidence>
<name>A0A5K7XEX0_9BACT</name>
<evidence type="ECO:0000313" key="4">
    <source>
        <dbReference type="Proteomes" id="UP000326837"/>
    </source>
</evidence>
<dbReference type="AlphaFoldDB" id="A0A5K7XEX0"/>